<reference evidence="2 3" key="1">
    <citation type="journal article" date="2017" name="Gigascience">
        <title>Draft genome of the honey bee ectoparasitic mite, Tropilaelaps mercedesae, is shaped by the parasitic life history.</title>
        <authorList>
            <person name="Dong X."/>
            <person name="Armstrong S.D."/>
            <person name="Xia D."/>
            <person name="Makepeace B.L."/>
            <person name="Darby A.C."/>
            <person name="Kadowaki T."/>
        </authorList>
    </citation>
    <scope>NUCLEOTIDE SEQUENCE [LARGE SCALE GENOMIC DNA]</scope>
    <source>
        <strain evidence="2">Wuxi-XJTLU</strain>
    </source>
</reference>
<accession>A0A1V9XVA8</accession>
<feature type="region of interest" description="Disordered" evidence="1">
    <location>
        <begin position="1"/>
        <end position="29"/>
    </location>
</feature>
<proteinExistence type="predicted"/>
<protein>
    <submittedName>
        <fullName evidence="2">Uncharacterized protein</fullName>
    </submittedName>
</protein>
<evidence type="ECO:0000313" key="3">
    <source>
        <dbReference type="Proteomes" id="UP000192247"/>
    </source>
</evidence>
<dbReference type="AlphaFoldDB" id="A0A1V9XVA8"/>
<dbReference type="InParanoid" id="A0A1V9XVA8"/>
<sequence length="87" mass="9605">MRASARASCSRRRDRASTDAKTGKNEREADVRGVVRKWWQSVGPPTERRRSRRPVSSAGECAIALVAAWPRTPSPRSQTAKLANSSI</sequence>
<evidence type="ECO:0000313" key="2">
    <source>
        <dbReference type="EMBL" id="OQR77298.1"/>
    </source>
</evidence>
<organism evidence="2 3">
    <name type="scientific">Tropilaelaps mercedesae</name>
    <dbReference type="NCBI Taxonomy" id="418985"/>
    <lineage>
        <taxon>Eukaryota</taxon>
        <taxon>Metazoa</taxon>
        <taxon>Ecdysozoa</taxon>
        <taxon>Arthropoda</taxon>
        <taxon>Chelicerata</taxon>
        <taxon>Arachnida</taxon>
        <taxon>Acari</taxon>
        <taxon>Parasitiformes</taxon>
        <taxon>Mesostigmata</taxon>
        <taxon>Gamasina</taxon>
        <taxon>Dermanyssoidea</taxon>
        <taxon>Laelapidae</taxon>
        <taxon>Tropilaelaps</taxon>
    </lineage>
</organism>
<comment type="caution">
    <text evidence="2">The sequence shown here is derived from an EMBL/GenBank/DDBJ whole genome shotgun (WGS) entry which is preliminary data.</text>
</comment>
<evidence type="ECO:0000256" key="1">
    <source>
        <dbReference type="SAM" id="MobiDB-lite"/>
    </source>
</evidence>
<dbReference type="EMBL" id="MNPL01003724">
    <property type="protein sequence ID" value="OQR77298.1"/>
    <property type="molecule type" value="Genomic_DNA"/>
</dbReference>
<feature type="compositionally biased region" description="Basic and acidic residues" evidence="1">
    <location>
        <begin position="15"/>
        <end position="29"/>
    </location>
</feature>
<dbReference type="Proteomes" id="UP000192247">
    <property type="component" value="Unassembled WGS sequence"/>
</dbReference>
<gene>
    <name evidence="2" type="ORF">BIW11_07195</name>
</gene>
<keyword evidence="3" id="KW-1185">Reference proteome</keyword>
<name>A0A1V9XVA8_9ACAR</name>